<dbReference type="GO" id="GO:0005886">
    <property type="term" value="C:plasma membrane"/>
    <property type="evidence" value="ECO:0007669"/>
    <property type="project" value="UniProtKB-SubCell"/>
</dbReference>
<evidence type="ECO:0000256" key="12">
    <source>
        <dbReference type="SAM" id="MobiDB-lite"/>
    </source>
</evidence>
<evidence type="ECO:0000256" key="6">
    <source>
        <dbReference type="ARBA" id="ARBA00022692"/>
    </source>
</evidence>
<feature type="compositionally biased region" description="Basic and acidic residues" evidence="12">
    <location>
        <begin position="1"/>
        <end position="21"/>
    </location>
</feature>
<evidence type="ECO:0000256" key="13">
    <source>
        <dbReference type="SAM" id="Phobius"/>
    </source>
</evidence>
<dbReference type="SUPFAM" id="SSF160544">
    <property type="entry name" value="EscU C-terminal domain-like"/>
    <property type="match status" value="1"/>
</dbReference>
<evidence type="ECO:0000313" key="14">
    <source>
        <dbReference type="EMBL" id="SFV50396.1"/>
    </source>
</evidence>
<dbReference type="PANTHER" id="PTHR30531">
    <property type="entry name" value="FLAGELLAR BIOSYNTHETIC PROTEIN FLHB"/>
    <property type="match status" value="1"/>
</dbReference>
<protein>
    <recommendedName>
        <fullName evidence="3">Flagellar biosynthetic protein FlhB</fullName>
    </recommendedName>
</protein>
<feature type="transmembrane region" description="Helical" evidence="13">
    <location>
        <begin position="152"/>
        <end position="176"/>
    </location>
</feature>
<evidence type="ECO:0000256" key="3">
    <source>
        <dbReference type="ARBA" id="ARBA00021622"/>
    </source>
</evidence>
<proteinExistence type="inferred from homology"/>
<accession>A0A1W1BA16</accession>
<dbReference type="InterPro" id="IPR006135">
    <property type="entry name" value="T3SS_substrate_exporter"/>
</dbReference>
<keyword evidence="4" id="KW-0813">Transport</keyword>
<evidence type="ECO:0000256" key="11">
    <source>
        <dbReference type="ARBA" id="ARBA00023225"/>
    </source>
</evidence>
<keyword evidence="14" id="KW-0969">Cilium</keyword>
<feature type="transmembrane region" description="Helical" evidence="13">
    <location>
        <begin position="188"/>
        <end position="208"/>
    </location>
</feature>
<reference evidence="14" key="1">
    <citation type="submission" date="2016-10" db="EMBL/GenBank/DDBJ databases">
        <authorList>
            <person name="de Groot N.N."/>
        </authorList>
    </citation>
    <scope>NUCLEOTIDE SEQUENCE</scope>
</reference>
<dbReference type="Gene3D" id="6.10.250.2080">
    <property type="match status" value="1"/>
</dbReference>
<keyword evidence="14" id="KW-0966">Cell projection</keyword>
<keyword evidence="8" id="KW-0653">Protein transport</keyword>
<keyword evidence="5" id="KW-1003">Cell membrane</keyword>
<evidence type="ECO:0000256" key="4">
    <source>
        <dbReference type="ARBA" id="ARBA00022448"/>
    </source>
</evidence>
<evidence type="ECO:0000256" key="7">
    <source>
        <dbReference type="ARBA" id="ARBA00022795"/>
    </source>
</evidence>
<keyword evidence="6 13" id="KW-0812">Transmembrane</keyword>
<evidence type="ECO:0000256" key="10">
    <source>
        <dbReference type="ARBA" id="ARBA00023136"/>
    </source>
</evidence>
<comment type="similarity">
    <text evidence="2">Belongs to the type III secretion exporter family.</text>
</comment>
<evidence type="ECO:0000256" key="8">
    <source>
        <dbReference type="ARBA" id="ARBA00022927"/>
    </source>
</evidence>
<organism evidence="14">
    <name type="scientific">hydrothermal vent metagenome</name>
    <dbReference type="NCBI Taxonomy" id="652676"/>
    <lineage>
        <taxon>unclassified sequences</taxon>
        <taxon>metagenomes</taxon>
        <taxon>ecological metagenomes</taxon>
    </lineage>
</organism>
<dbReference type="GO" id="GO:0044780">
    <property type="term" value="P:bacterial-type flagellum assembly"/>
    <property type="evidence" value="ECO:0007669"/>
    <property type="project" value="InterPro"/>
</dbReference>
<evidence type="ECO:0000256" key="2">
    <source>
        <dbReference type="ARBA" id="ARBA00010690"/>
    </source>
</evidence>
<dbReference type="NCBIfam" id="TIGR00328">
    <property type="entry name" value="flhB"/>
    <property type="match status" value="1"/>
</dbReference>
<evidence type="ECO:0000256" key="9">
    <source>
        <dbReference type="ARBA" id="ARBA00022989"/>
    </source>
</evidence>
<keyword evidence="10 13" id="KW-0472">Membrane</keyword>
<dbReference type="InterPro" id="IPR029025">
    <property type="entry name" value="T3SS_substrate_exporter_C"/>
</dbReference>
<gene>
    <name evidence="14" type="ORF">MNB_SM-7-1076</name>
</gene>
<dbReference type="AlphaFoldDB" id="A0A1W1BA16"/>
<feature type="transmembrane region" description="Helical" evidence="13">
    <location>
        <begin position="31"/>
        <end position="51"/>
    </location>
</feature>
<feature type="region of interest" description="Disordered" evidence="12">
    <location>
        <begin position="1"/>
        <end position="29"/>
    </location>
</feature>
<dbReference type="EMBL" id="FPHB01000011">
    <property type="protein sequence ID" value="SFV50396.1"/>
    <property type="molecule type" value="Genomic_DNA"/>
</dbReference>
<comment type="subcellular location">
    <subcellularLocation>
        <location evidence="1">Cell membrane</location>
        <topology evidence="1">Multi-pass membrane protein</topology>
    </subcellularLocation>
</comment>
<keyword evidence="14" id="KW-0282">Flagellum</keyword>
<name>A0A1W1BA16_9ZZZZ</name>
<dbReference type="PRINTS" id="PR00950">
    <property type="entry name" value="TYPE3IMSPROT"/>
</dbReference>
<evidence type="ECO:0000256" key="5">
    <source>
        <dbReference type="ARBA" id="ARBA00022475"/>
    </source>
</evidence>
<keyword evidence="7" id="KW-1005">Bacterial flagellum biogenesis</keyword>
<evidence type="ECO:0000256" key="1">
    <source>
        <dbReference type="ARBA" id="ARBA00004651"/>
    </source>
</evidence>
<dbReference type="FunFam" id="3.40.1690.10:FF:000001">
    <property type="entry name" value="Flagellar biosynthetic protein FlhB"/>
    <property type="match status" value="1"/>
</dbReference>
<dbReference type="GO" id="GO:0009306">
    <property type="term" value="P:protein secretion"/>
    <property type="evidence" value="ECO:0007669"/>
    <property type="project" value="InterPro"/>
</dbReference>
<keyword evidence="9 13" id="KW-1133">Transmembrane helix</keyword>
<keyword evidence="11" id="KW-1006">Bacterial flagellum protein export</keyword>
<dbReference type="Gene3D" id="3.40.1690.10">
    <property type="entry name" value="secretion proteins EscU"/>
    <property type="match status" value="1"/>
</dbReference>
<dbReference type="InterPro" id="IPR006136">
    <property type="entry name" value="FlhB"/>
</dbReference>
<sequence length="352" mass="39135">MADDQEKTEEPTPKKIEDARKKGNVPKSQDVSGIAPLFVAILVFLMLFKFISAELFESTRYFFTLIGTEIDKAKAVELAIVTAKVVFLSILPLAGAVAVAGVVGNVAQFGFLFTTEPLTPDISKLDIIKGTKNLFSIKKVIDGLKNTFKASVVLGVGFIFFFLFLKELPAVMLYGIGDQLYWLGQKSIILALVMLLVLAVFALIDLIITRKRYFDGLKMSKQEIKDEMKNMEGDPLIKAKIRQIQMEASKKRMMAEVPNADVVVTNPTHYAVALKYEQEKHRAPIVIAKGADKIALQIKKIARESGVHVVENPPLARALYAQVDIEKPIPEELFAAVAELLAYVYKMENKKL</sequence>
<dbReference type="PANTHER" id="PTHR30531:SF12">
    <property type="entry name" value="FLAGELLAR BIOSYNTHETIC PROTEIN FLHB"/>
    <property type="match status" value="1"/>
</dbReference>
<dbReference type="Pfam" id="PF01312">
    <property type="entry name" value="Bac_export_2"/>
    <property type="match status" value="1"/>
</dbReference>